<dbReference type="Gene3D" id="1.10.10.10">
    <property type="entry name" value="Winged helix-like DNA-binding domain superfamily/Winged helix DNA-binding domain"/>
    <property type="match status" value="2"/>
</dbReference>
<evidence type="ECO:0000313" key="10">
    <source>
        <dbReference type="Proteomes" id="UP001428817"/>
    </source>
</evidence>
<organism evidence="9 10">
    <name type="scientific">Pseudonocardia eucalypti</name>
    <dbReference type="NCBI Taxonomy" id="648755"/>
    <lineage>
        <taxon>Bacteria</taxon>
        <taxon>Bacillati</taxon>
        <taxon>Actinomycetota</taxon>
        <taxon>Actinomycetes</taxon>
        <taxon>Pseudonocardiales</taxon>
        <taxon>Pseudonocardiaceae</taxon>
        <taxon>Pseudonocardia</taxon>
    </lineage>
</organism>
<dbReference type="Pfam" id="PF21981">
    <property type="entry name" value="RecX_HTH3"/>
    <property type="match status" value="1"/>
</dbReference>
<dbReference type="Pfam" id="PF21982">
    <property type="entry name" value="RecX_HTH1"/>
    <property type="match status" value="1"/>
</dbReference>
<evidence type="ECO:0000256" key="5">
    <source>
        <dbReference type="HAMAP-Rule" id="MF_01114"/>
    </source>
</evidence>
<evidence type="ECO:0000256" key="3">
    <source>
        <dbReference type="ARBA" id="ARBA00018111"/>
    </source>
</evidence>
<feature type="domain" description="RecX third three-helical" evidence="7">
    <location>
        <begin position="110"/>
        <end position="156"/>
    </location>
</feature>
<reference evidence="10" key="1">
    <citation type="journal article" date="2019" name="Int. J. Syst. Evol. Microbiol.">
        <title>The Global Catalogue of Microorganisms (GCM) 10K type strain sequencing project: providing services to taxonomists for standard genome sequencing and annotation.</title>
        <authorList>
            <consortium name="The Broad Institute Genomics Platform"/>
            <consortium name="The Broad Institute Genome Sequencing Center for Infectious Disease"/>
            <person name="Wu L."/>
            <person name="Ma J."/>
        </authorList>
    </citation>
    <scope>NUCLEOTIDE SEQUENCE [LARGE SCALE GENOMIC DNA]</scope>
    <source>
        <strain evidence="10">JCM 18303</strain>
    </source>
</reference>
<evidence type="ECO:0000313" key="9">
    <source>
        <dbReference type="EMBL" id="GAA5171799.1"/>
    </source>
</evidence>
<comment type="similarity">
    <text evidence="2 5">Belongs to the RecX family.</text>
</comment>
<dbReference type="InterPro" id="IPR053925">
    <property type="entry name" value="RecX_HTH_3rd"/>
</dbReference>
<comment type="function">
    <text evidence="5">Modulates RecA activity.</text>
</comment>
<proteinExistence type="inferred from homology"/>
<keyword evidence="10" id="KW-1185">Reference proteome</keyword>
<evidence type="ECO:0000256" key="2">
    <source>
        <dbReference type="ARBA" id="ARBA00009695"/>
    </source>
</evidence>
<feature type="domain" description="RecX first three-helical" evidence="8">
    <location>
        <begin position="17"/>
        <end position="55"/>
    </location>
</feature>
<keyword evidence="4 5" id="KW-0963">Cytoplasm</keyword>
<name>A0ABP9R4Z4_9PSEU</name>
<dbReference type="Proteomes" id="UP001428817">
    <property type="component" value="Unassembled WGS sequence"/>
</dbReference>
<accession>A0ABP9R4Z4</accession>
<evidence type="ECO:0000259" key="6">
    <source>
        <dbReference type="Pfam" id="PF02631"/>
    </source>
</evidence>
<evidence type="ECO:0000256" key="1">
    <source>
        <dbReference type="ARBA" id="ARBA00004496"/>
    </source>
</evidence>
<dbReference type="HAMAP" id="MF_01114">
    <property type="entry name" value="RecX"/>
    <property type="match status" value="1"/>
</dbReference>
<comment type="subcellular location">
    <subcellularLocation>
        <location evidence="1 5">Cytoplasm</location>
    </subcellularLocation>
</comment>
<evidence type="ECO:0000256" key="4">
    <source>
        <dbReference type="ARBA" id="ARBA00022490"/>
    </source>
</evidence>
<dbReference type="InterPro" id="IPR053926">
    <property type="entry name" value="RecX_HTH_1st"/>
</dbReference>
<evidence type="ECO:0000259" key="7">
    <source>
        <dbReference type="Pfam" id="PF21981"/>
    </source>
</evidence>
<dbReference type="PANTHER" id="PTHR33602:SF1">
    <property type="entry name" value="REGULATORY PROTEIN RECX FAMILY PROTEIN"/>
    <property type="match status" value="1"/>
</dbReference>
<comment type="caution">
    <text evidence="9">The sequence shown here is derived from an EMBL/GenBank/DDBJ whole genome shotgun (WGS) entry which is preliminary data.</text>
</comment>
<dbReference type="Pfam" id="PF02631">
    <property type="entry name" value="RecX_HTH2"/>
    <property type="match status" value="1"/>
</dbReference>
<dbReference type="EMBL" id="BAABJP010000051">
    <property type="protein sequence ID" value="GAA5171799.1"/>
    <property type="molecule type" value="Genomic_DNA"/>
</dbReference>
<evidence type="ECO:0000259" key="8">
    <source>
        <dbReference type="Pfam" id="PF21982"/>
    </source>
</evidence>
<protein>
    <recommendedName>
        <fullName evidence="3 5">Regulatory protein RecX</fullName>
    </recommendedName>
</protein>
<dbReference type="InterPro" id="IPR053924">
    <property type="entry name" value="RecX_HTH_2nd"/>
</dbReference>
<sequence length="175" mass="19368">MRPAGETDPPGDPETVARAVCLRLLTDRARTRAELAGALRRRGVPEPVTEQVLGRFSDVGLIDDAAFAEQWVHSRHQSRGLGRRALATELRRKGVDGEVAGRAVASLDREQEQRRARELVDKRLRGVDATDPKTVNRLVAMLARKGYPAGLAYQVVRDALREHGAEDLPDEVDFD</sequence>
<dbReference type="PANTHER" id="PTHR33602">
    <property type="entry name" value="REGULATORY PROTEIN RECX FAMILY PROTEIN"/>
    <property type="match status" value="1"/>
</dbReference>
<dbReference type="InterPro" id="IPR036388">
    <property type="entry name" value="WH-like_DNA-bd_sf"/>
</dbReference>
<gene>
    <name evidence="5" type="primary">recX</name>
    <name evidence="9" type="ORF">GCM10023321_70800</name>
</gene>
<feature type="domain" description="RecX second three-helical" evidence="6">
    <location>
        <begin position="63"/>
        <end position="103"/>
    </location>
</feature>
<dbReference type="InterPro" id="IPR003783">
    <property type="entry name" value="Regulatory_RecX"/>
</dbReference>
<dbReference type="RefSeq" id="WP_345703407.1">
    <property type="nucleotide sequence ID" value="NZ_BAABJP010000051.1"/>
</dbReference>